<accession>A0A845SAH6</accession>
<dbReference type="SUPFAM" id="SSF46785">
    <property type="entry name" value="Winged helix' DNA-binding domain"/>
    <property type="match status" value="1"/>
</dbReference>
<comment type="caution">
    <text evidence="1">The sequence shown here is derived from an EMBL/GenBank/DDBJ whole genome shotgun (WGS) entry which is preliminary data.</text>
</comment>
<evidence type="ECO:0000313" key="1">
    <source>
        <dbReference type="EMBL" id="NCU62994.1"/>
    </source>
</evidence>
<sequence>MAKIITQKRIAGYTSRLLEGYNSIMAYDDNILSFRFSAYGTLILFNIMNNYYNNKPITSEEIANSIDYKFGSRNSILNLIKTAEKNKLITRTVSKSDQRQKYIIPTKALINSHEKMISFILNLETKN</sequence>
<dbReference type="EMBL" id="RGGN01000084">
    <property type="protein sequence ID" value="NCU62994.1"/>
    <property type="molecule type" value="Genomic_DNA"/>
</dbReference>
<dbReference type="Proteomes" id="UP000572953">
    <property type="component" value="Unassembled WGS sequence"/>
</dbReference>
<name>A0A845SAH6_9PROT</name>
<gene>
    <name evidence="1" type="ORF">EBV78_02740</name>
</gene>
<protein>
    <recommendedName>
        <fullName evidence="3">MarR family transcriptional regulator</fullName>
    </recommendedName>
</protein>
<dbReference type="InterPro" id="IPR036390">
    <property type="entry name" value="WH_DNA-bd_sf"/>
</dbReference>
<evidence type="ECO:0008006" key="3">
    <source>
        <dbReference type="Google" id="ProtNLM"/>
    </source>
</evidence>
<dbReference type="Gene3D" id="1.10.10.10">
    <property type="entry name" value="Winged helix-like DNA-binding domain superfamily/Winged helix DNA-binding domain"/>
    <property type="match status" value="1"/>
</dbReference>
<reference evidence="1 2" key="1">
    <citation type="submission" date="2018-10" db="EMBL/GenBank/DDBJ databases">
        <title>Iterative Subtractive Binning of Freshwater Chronoseries Metagenomes Recovers Nearly Complete Genomes from over Four Hundred Novel Species.</title>
        <authorList>
            <person name="Rodriguez-R L.M."/>
            <person name="Tsementzi D."/>
            <person name="Luo C."/>
            <person name="Konstantinidis K.T."/>
        </authorList>
    </citation>
    <scope>NUCLEOTIDE SEQUENCE [LARGE SCALE GENOMIC DNA]</scope>
    <source>
        <strain evidence="1">WB7_2B_003</strain>
    </source>
</reference>
<dbReference type="AlphaFoldDB" id="A0A845SAH6"/>
<dbReference type="InterPro" id="IPR036388">
    <property type="entry name" value="WH-like_DNA-bd_sf"/>
</dbReference>
<evidence type="ECO:0000313" key="2">
    <source>
        <dbReference type="Proteomes" id="UP000572953"/>
    </source>
</evidence>
<organism evidence="1 2">
    <name type="scientific">Candidatus Fonsibacter lacus</name>
    <dbReference type="NCBI Taxonomy" id="2576439"/>
    <lineage>
        <taxon>Bacteria</taxon>
        <taxon>Pseudomonadati</taxon>
        <taxon>Pseudomonadota</taxon>
        <taxon>Alphaproteobacteria</taxon>
        <taxon>Candidatus Pelagibacterales</taxon>
        <taxon>Candidatus Pelagibacterales incertae sedis</taxon>
        <taxon>Candidatus Fonsibacter</taxon>
    </lineage>
</organism>
<proteinExistence type="predicted"/>